<dbReference type="InterPro" id="IPR004195">
    <property type="entry name" value="Head_decoration_D"/>
</dbReference>
<organism evidence="1 2">
    <name type="scientific">Roseibium algae</name>
    <dbReference type="NCBI Taxonomy" id="3123038"/>
    <lineage>
        <taxon>Bacteria</taxon>
        <taxon>Pseudomonadati</taxon>
        <taxon>Pseudomonadota</taxon>
        <taxon>Alphaproteobacteria</taxon>
        <taxon>Hyphomicrobiales</taxon>
        <taxon>Stappiaceae</taxon>
        <taxon>Roseibium</taxon>
    </lineage>
</organism>
<name>A0ABU8TKL8_9HYPH</name>
<dbReference type="Pfam" id="PF02924">
    <property type="entry name" value="HDPD"/>
    <property type="match status" value="1"/>
</dbReference>
<keyword evidence="2" id="KW-1185">Reference proteome</keyword>
<gene>
    <name evidence="1" type="ORF">V6575_10210</name>
</gene>
<protein>
    <submittedName>
        <fullName evidence="1">Head decoration protein</fullName>
    </submittedName>
</protein>
<dbReference type="Proteomes" id="UP001385499">
    <property type="component" value="Unassembled WGS sequence"/>
</dbReference>
<reference evidence="1 2" key="1">
    <citation type="submission" date="2024-02" db="EMBL/GenBank/DDBJ databases">
        <title>Roseibium algae sp. nov., isolated from marine alga (Grateloupia sp.), showing potential in myo-inositol conversion.</title>
        <authorList>
            <person name="Wang Y."/>
        </authorList>
    </citation>
    <scope>NUCLEOTIDE SEQUENCE [LARGE SCALE GENOMIC DNA]</scope>
    <source>
        <strain evidence="1 2">H3510</strain>
    </source>
</reference>
<dbReference type="EMBL" id="JBAKIA010000005">
    <property type="protein sequence ID" value="MEJ8474462.1"/>
    <property type="molecule type" value="Genomic_DNA"/>
</dbReference>
<proteinExistence type="predicted"/>
<comment type="caution">
    <text evidence="1">The sequence shown here is derived from an EMBL/GenBank/DDBJ whole genome shotgun (WGS) entry which is preliminary data.</text>
</comment>
<evidence type="ECO:0000313" key="2">
    <source>
        <dbReference type="Proteomes" id="UP001385499"/>
    </source>
</evidence>
<evidence type="ECO:0000313" key="1">
    <source>
        <dbReference type="EMBL" id="MEJ8474462.1"/>
    </source>
</evidence>
<accession>A0ABU8TKL8</accession>
<dbReference type="RefSeq" id="WP_340274208.1">
    <property type="nucleotide sequence ID" value="NZ_JBAKIA010000005.1"/>
</dbReference>
<sequence length="126" mass="13055">MGNKEMGPRALAFLLSEASGKRSLDTTTIASGEGVLEPGTVLGKVTGSEKYVASPNAEVAGKEGAETASAILCYRVDATNADVEAVLVTADAEVKSPMLVFAASVNDTDKQQTKLKQLRAVGIKAR</sequence>